<protein>
    <submittedName>
        <fullName evidence="1">Uncharacterized protein</fullName>
    </submittedName>
</protein>
<proteinExistence type="predicted"/>
<accession>A0ACB9K724</accession>
<evidence type="ECO:0000313" key="2">
    <source>
        <dbReference type="Proteomes" id="UP001056120"/>
    </source>
</evidence>
<dbReference type="EMBL" id="CM042018">
    <property type="protein sequence ID" value="KAI3828092.1"/>
    <property type="molecule type" value="Genomic_DNA"/>
</dbReference>
<organism evidence="1 2">
    <name type="scientific">Smallanthus sonchifolius</name>
    <dbReference type="NCBI Taxonomy" id="185202"/>
    <lineage>
        <taxon>Eukaryota</taxon>
        <taxon>Viridiplantae</taxon>
        <taxon>Streptophyta</taxon>
        <taxon>Embryophyta</taxon>
        <taxon>Tracheophyta</taxon>
        <taxon>Spermatophyta</taxon>
        <taxon>Magnoliopsida</taxon>
        <taxon>eudicotyledons</taxon>
        <taxon>Gunneridae</taxon>
        <taxon>Pentapetalae</taxon>
        <taxon>asterids</taxon>
        <taxon>campanulids</taxon>
        <taxon>Asterales</taxon>
        <taxon>Asteraceae</taxon>
        <taxon>Asteroideae</taxon>
        <taxon>Heliantheae alliance</taxon>
        <taxon>Millerieae</taxon>
        <taxon>Smallanthus</taxon>
    </lineage>
</organism>
<reference evidence="1 2" key="2">
    <citation type="journal article" date="2022" name="Mol. Ecol. Resour.">
        <title>The genomes of chicory, endive, great burdock and yacon provide insights into Asteraceae paleo-polyploidization history and plant inulin production.</title>
        <authorList>
            <person name="Fan W."/>
            <person name="Wang S."/>
            <person name="Wang H."/>
            <person name="Wang A."/>
            <person name="Jiang F."/>
            <person name="Liu H."/>
            <person name="Zhao H."/>
            <person name="Xu D."/>
            <person name="Zhang Y."/>
        </authorList>
    </citation>
    <scope>NUCLEOTIDE SEQUENCE [LARGE SCALE GENOMIC DNA]</scope>
    <source>
        <strain evidence="2">cv. Yunnan</strain>
        <tissue evidence="1">Leaves</tissue>
    </source>
</reference>
<comment type="caution">
    <text evidence="1">The sequence shown here is derived from an EMBL/GenBank/DDBJ whole genome shotgun (WGS) entry which is preliminary data.</text>
</comment>
<name>A0ACB9K724_9ASTR</name>
<keyword evidence="2" id="KW-1185">Reference proteome</keyword>
<reference evidence="2" key="1">
    <citation type="journal article" date="2022" name="Mol. Ecol. Resour.">
        <title>The genomes of chicory, endive, great burdock and yacon provide insights into Asteraceae palaeo-polyploidization history and plant inulin production.</title>
        <authorList>
            <person name="Fan W."/>
            <person name="Wang S."/>
            <person name="Wang H."/>
            <person name="Wang A."/>
            <person name="Jiang F."/>
            <person name="Liu H."/>
            <person name="Zhao H."/>
            <person name="Xu D."/>
            <person name="Zhang Y."/>
        </authorList>
    </citation>
    <scope>NUCLEOTIDE SEQUENCE [LARGE SCALE GENOMIC DNA]</scope>
    <source>
        <strain evidence="2">cv. Yunnan</strain>
    </source>
</reference>
<evidence type="ECO:0000313" key="1">
    <source>
        <dbReference type="EMBL" id="KAI3828092.1"/>
    </source>
</evidence>
<dbReference type="Proteomes" id="UP001056120">
    <property type="component" value="Linkage Group LG01"/>
</dbReference>
<sequence length="155" mass="17718">MEAFRKEFQHLVIQLEEIKSATNNFDANEVIGTGGFGKVYKGELSHSQGRSLVAIKRPANQQHTFQITRAVGTFGYLDPQYMESGILTKESDVYSFGIVLFEVLFGRLCYEISNGRPSVLVHMWKDCYNQKKLDNIIFQDIMMKQMDSNSLDTFS</sequence>
<gene>
    <name evidence="1" type="ORF">L1987_02189</name>
</gene>